<dbReference type="AlphaFoldDB" id="A0A2K3QE65"/>
<sequence length="573" mass="65802">MAHRRSKESPPAHMGSNNVAVSLPKPSSDGSESLADRIRRVQADLGDLNTFYHVSISPARHRRLHRFYSDELQSLFEVGFDALNQQDRVDFILLRNFLRRCVNQLKAERHGYGGLEPLIPFADIVVSLCERRKNVEPMEAEFVAKQLDNITTMVSRVKQGVQDDKIEASKTNAYKASKIISELRSHLAEFFGFYSSYDPMFDWWCATPWRAADCVLGEYLPLVQTKLAGMRADGTGDIVGEPIGREALLSEMEAEVLAYSPEELVQLANEQYRWCVQQMTTVSNELGYGNDWKRAMEYVKKRSVPPGEQPQLVLELAREGANFVRDHDLVTVPPLAEETYRMFMMSPEMQKVAPFFLGGPSIRVAYPTAEMPHDLKKMVMRGNNRHFSRAAAFHELIPGHRLQLFMMERHRSHRRLFTTPFSVEGWAMYWELVFWQRGDFFVSPEDRIGTLFWRMNRCARITLSLLFHLGRVRPQECIDILVSSVGHERSTAEGEVRRWLNGDYAPLYQAAHMVGALQLANLRREVLAKGCCTEKEFNDKVLTCGAIPNELVRALVLETDLKPDYEAKWRFYP</sequence>
<evidence type="ECO:0000256" key="1">
    <source>
        <dbReference type="SAM" id="MobiDB-lite"/>
    </source>
</evidence>
<reference evidence="2 3" key="1">
    <citation type="submission" date="2017-08" db="EMBL/GenBank/DDBJ databases">
        <title>Harnessing the power of phylogenomics to disentangle the directionality and signatures of interkingdom host jumping in the parasitic fungal genus Tolypocladium.</title>
        <authorList>
            <person name="Quandt C.A."/>
            <person name="Patterson W."/>
            <person name="Spatafora J.W."/>
        </authorList>
    </citation>
    <scope>NUCLEOTIDE SEQUENCE [LARGE SCALE GENOMIC DNA]</scope>
    <source>
        <strain evidence="2 3">CBS 113982</strain>
    </source>
</reference>
<name>A0A2K3QE65_9HYPO</name>
<dbReference type="InterPro" id="IPR010281">
    <property type="entry name" value="DUF885"/>
</dbReference>
<protein>
    <recommendedName>
        <fullName evidence="4">X-Pro dipeptidyl-peptidase</fullName>
    </recommendedName>
</protein>
<accession>A0A2K3QE65</accession>
<evidence type="ECO:0008006" key="4">
    <source>
        <dbReference type="Google" id="ProtNLM"/>
    </source>
</evidence>
<dbReference type="EMBL" id="NRSZ01000655">
    <property type="protein sequence ID" value="PNY25834.1"/>
    <property type="molecule type" value="Genomic_DNA"/>
</dbReference>
<keyword evidence="3" id="KW-1185">Reference proteome</keyword>
<dbReference type="Proteomes" id="UP000236621">
    <property type="component" value="Unassembled WGS sequence"/>
</dbReference>
<evidence type="ECO:0000313" key="3">
    <source>
        <dbReference type="Proteomes" id="UP000236621"/>
    </source>
</evidence>
<proteinExistence type="predicted"/>
<feature type="region of interest" description="Disordered" evidence="1">
    <location>
        <begin position="1"/>
        <end position="33"/>
    </location>
</feature>
<organism evidence="2 3">
    <name type="scientific">Tolypocladium capitatum</name>
    <dbReference type="NCBI Taxonomy" id="45235"/>
    <lineage>
        <taxon>Eukaryota</taxon>
        <taxon>Fungi</taxon>
        <taxon>Dikarya</taxon>
        <taxon>Ascomycota</taxon>
        <taxon>Pezizomycotina</taxon>
        <taxon>Sordariomycetes</taxon>
        <taxon>Hypocreomycetidae</taxon>
        <taxon>Hypocreales</taxon>
        <taxon>Ophiocordycipitaceae</taxon>
        <taxon>Tolypocladium</taxon>
    </lineage>
</organism>
<dbReference type="OrthoDB" id="5959877at2759"/>
<comment type="caution">
    <text evidence="2">The sequence shown here is derived from an EMBL/GenBank/DDBJ whole genome shotgun (WGS) entry which is preliminary data.</text>
</comment>
<gene>
    <name evidence="2" type="ORF">TCAP_04205</name>
</gene>
<evidence type="ECO:0000313" key="2">
    <source>
        <dbReference type="EMBL" id="PNY25834.1"/>
    </source>
</evidence>
<dbReference type="Pfam" id="PF05960">
    <property type="entry name" value="DUF885"/>
    <property type="match status" value="1"/>
</dbReference>